<proteinExistence type="predicted"/>
<reference evidence="1 2" key="1">
    <citation type="submission" date="2018-06" db="EMBL/GenBank/DDBJ databases">
        <title>Genomic Encyclopedia of Archaeal and Bacterial Type Strains, Phase II (KMG-II): from individual species to whole genera.</title>
        <authorList>
            <person name="Goeker M."/>
        </authorList>
    </citation>
    <scope>NUCLEOTIDE SEQUENCE [LARGE SCALE GENOMIC DNA]</scope>
    <source>
        <strain evidence="1 2">DSM 23857</strain>
    </source>
</reference>
<evidence type="ECO:0000313" key="2">
    <source>
        <dbReference type="Proteomes" id="UP000249547"/>
    </source>
</evidence>
<evidence type="ECO:0000313" key="1">
    <source>
        <dbReference type="EMBL" id="RAI99832.1"/>
    </source>
</evidence>
<protein>
    <recommendedName>
        <fullName evidence="3">PKD domain-containing protein</fullName>
    </recommendedName>
</protein>
<organism evidence="1 2">
    <name type="scientific">Chitinophaga skermanii</name>
    <dbReference type="NCBI Taxonomy" id="331697"/>
    <lineage>
        <taxon>Bacteria</taxon>
        <taxon>Pseudomonadati</taxon>
        <taxon>Bacteroidota</taxon>
        <taxon>Chitinophagia</taxon>
        <taxon>Chitinophagales</taxon>
        <taxon>Chitinophagaceae</taxon>
        <taxon>Chitinophaga</taxon>
    </lineage>
</organism>
<evidence type="ECO:0008006" key="3">
    <source>
        <dbReference type="Google" id="ProtNLM"/>
    </source>
</evidence>
<dbReference type="PROSITE" id="PS51257">
    <property type="entry name" value="PROKAR_LIPOPROTEIN"/>
    <property type="match status" value="1"/>
</dbReference>
<keyword evidence="2" id="KW-1185">Reference proteome</keyword>
<dbReference type="EMBL" id="QLLL01000009">
    <property type="protein sequence ID" value="RAI99832.1"/>
    <property type="molecule type" value="Genomic_DNA"/>
</dbReference>
<accession>A0A327Q9A5</accession>
<comment type="caution">
    <text evidence="1">The sequence shown here is derived from an EMBL/GenBank/DDBJ whole genome shotgun (WGS) entry which is preliminary data.</text>
</comment>
<sequence>MELVHKILIMKKITSTLYIVCIALLSACSSKEDRIALGNPLPASSLKFTVTQTAGYDNELTMEATTPGTIPFWDYGFGVSNERKFKAVIPFAGQYPVKYYAYGKSGPSVDSVSVTVSQNDPNFFSDAKWDLLTNGITGKTWVWAPDNPFKCITGGGNYTDTEPTWWKDNLADATPYLNDKMMFDLNGNYNFVLKTPTKNSPGKFSFNPATMKLSFIGTDISKGQNWNYDVIKLNTNELVIAATHIESWGGYRNFYYFKREGYVYP</sequence>
<dbReference type="AlphaFoldDB" id="A0A327Q9A5"/>
<dbReference type="Proteomes" id="UP000249547">
    <property type="component" value="Unassembled WGS sequence"/>
</dbReference>
<gene>
    <name evidence="1" type="ORF">LX64_04385</name>
</gene>
<name>A0A327Q9A5_9BACT</name>